<dbReference type="InterPro" id="IPR001734">
    <property type="entry name" value="Na/solute_symporter"/>
</dbReference>
<dbReference type="NCBIfam" id="TIGR00813">
    <property type="entry name" value="sss"/>
    <property type="match status" value="1"/>
</dbReference>
<feature type="transmembrane region" description="Helical" evidence="17">
    <location>
        <begin position="261"/>
        <end position="285"/>
    </location>
</feature>
<dbReference type="AlphaFoldDB" id="A0A6L4WPU6"/>
<evidence type="ECO:0000256" key="1">
    <source>
        <dbReference type="ARBA" id="ARBA00004429"/>
    </source>
</evidence>
<accession>A0A6L4WPU6</accession>
<keyword evidence="21" id="KW-1185">Reference proteome</keyword>
<evidence type="ECO:0000256" key="6">
    <source>
        <dbReference type="ARBA" id="ARBA00022519"/>
    </source>
</evidence>
<dbReference type="NCBIfam" id="NF006903">
    <property type="entry name" value="PRK09395.1"/>
    <property type="match status" value="1"/>
</dbReference>
<evidence type="ECO:0000256" key="12">
    <source>
        <dbReference type="ARBA" id="ARBA00023136"/>
    </source>
</evidence>
<sequence length="549" mass="58505">MFKILALITIFALTAFAAGDASFEAVKRDLNIPAIIMFFVFIVGTLGITYWAAKKTKSASDFYTAGGGITGFQNGLAIAGDYMSAAAFLGVSGLIYLKGYDGVIYAVSFLVGWPIILFFMAEKLRNLGKFTFADIAAYRLGQKEIRTLAAFGSLSVVVLYLIAQMVGAGKLIQVLFGMEYEYAVVLVGIMMIIYVTFGGMLATTWVQIIKACLLLTGVSFMAIMVLWHFDFSFESLAVKAVENHSAGESILAPGGFISDPISAISLGMALMLGTAGLPHVLMRFFTVGNAKEARKSVVYATGFVGYFWIIITVVGFGAIAFLNSADGAQYFVDGKLFGGNNMASIHLSHMLGGNAFLGFISAVAFATILAVVSGLTLAGASAISHDIYANVINPNATDEQVVRLSKITVVVVGIVGVVLGIAFESQNIAYMVGLAFGIAASANFPILFLSIYWRGLTTRGAFIGGFIGLITAVTLVIIGPIVWVQILGNAEAIFPYKHPALFSVTIAFLGIWFFSKTDNSQRGKDEKEMFRAQNVRANTGIGSAGAVDH</sequence>
<dbReference type="Gene3D" id="1.20.1730.10">
    <property type="entry name" value="Sodium/glucose cotransporter"/>
    <property type="match status" value="1"/>
</dbReference>
<keyword evidence="11" id="KW-0406">Ion transport</keyword>
<feature type="transmembrane region" description="Helical" evidence="17">
    <location>
        <begin position="103"/>
        <end position="121"/>
    </location>
</feature>
<evidence type="ECO:0000256" key="2">
    <source>
        <dbReference type="ARBA" id="ARBA00006434"/>
    </source>
</evidence>
<dbReference type="GO" id="GO:0005886">
    <property type="term" value="C:plasma membrane"/>
    <property type="evidence" value="ECO:0007669"/>
    <property type="project" value="UniProtKB-SubCell"/>
</dbReference>
<dbReference type="PROSITE" id="PS50283">
    <property type="entry name" value="NA_SOLUT_SYMP_3"/>
    <property type="match status" value="1"/>
</dbReference>
<dbReference type="GO" id="GO:0015293">
    <property type="term" value="F:symporter activity"/>
    <property type="evidence" value="ECO:0007669"/>
    <property type="project" value="UniProtKB-KW"/>
</dbReference>
<dbReference type="Proteomes" id="UP000461010">
    <property type="component" value="Unassembled WGS sequence"/>
</dbReference>
<keyword evidence="5" id="KW-1003">Cell membrane</keyword>
<keyword evidence="7 17" id="KW-0812">Transmembrane</keyword>
<dbReference type="RefSeq" id="WP_152191339.1">
    <property type="nucleotide sequence ID" value="NZ_WFKI01000066.1"/>
</dbReference>
<keyword evidence="18" id="KW-0732">Signal</keyword>
<evidence type="ECO:0000313" key="20">
    <source>
        <dbReference type="EMBL" id="KAB7889047.1"/>
    </source>
</evidence>
<dbReference type="GO" id="GO:0015123">
    <property type="term" value="F:acetate transmembrane transporter activity"/>
    <property type="evidence" value="ECO:0007669"/>
    <property type="project" value="TreeGrafter"/>
</dbReference>
<feature type="signal peptide" evidence="18">
    <location>
        <begin position="1"/>
        <end position="17"/>
    </location>
</feature>
<proteinExistence type="inferred from homology"/>
<dbReference type="PANTHER" id="PTHR48086">
    <property type="entry name" value="SODIUM/PROLINE SYMPORTER-RELATED"/>
    <property type="match status" value="1"/>
</dbReference>
<evidence type="ECO:0000313" key="19">
    <source>
        <dbReference type="EMBL" id="KAB7886335.1"/>
    </source>
</evidence>
<dbReference type="FunFam" id="1.20.1730.10:FF:000001">
    <property type="entry name" value="Cation/acetate symporter ActP"/>
    <property type="match status" value="1"/>
</dbReference>
<dbReference type="InterPro" id="IPR050277">
    <property type="entry name" value="Sodium:Solute_Symporter"/>
</dbReference>
<feature type="transmembrane region" description="Helical" evidence="17">
    <location>
        <begin position="461"/>
        <end position="484"/>
    </location>
</feature>
<dbReference type="GO" id="GO:0006814">
    <property type="term" value="P:sodium ion transport"/>
    <property type="evidence" value="ECO:0007669"/>
    <property type="project" value="UniProtKB-KW"/>
</dbReference>
<keyword evidence="10" id="KW-0915">Sodium</keyword>
<evidence type="ECO:0000313" key="21">
    <source>
        <dbReference type="Proteomes" id="UP000461010"/>
    </source>
</evidence>
<name>A0A6L4WPU6_9BACT</name>
<evidence type="ECO:0000256" key="15">
    <source>
        <dbReference type="ARBA" id="ARBA00032392"/>
    </source>
</evidence>
<evidence type="ECO:0000256" key="14">
    <source>
        <dbReference type="ARBA" id="ARBA00031561"/>
    </source>
</evidence>
<evidence type="ECO:0000313" key="22">
    <source>
        <dbReference type="Proteomes" id="UP000472839"/>
    </source>
</evidence>
<feature type="transmembrane region" description="Helical" evidence="17">
    <location>
        <begin position="404"/>
        <end position="422"/>
    </location>
</feature>
<dbReference type="InterPro" id="IPR018212">
    <property type="entry name" value="Na/solute_symporter_CS"/>
</dbReference>
<reference evidence="21 22" key="1">
    <citation type="submission" date="2019-10" db="EMBL/GenBank/DDBJ databases">
        <title>Poseidonibacter ostreae sp. nov., isolated from the gut of the Ostrea denselamellosa.</title>
        <authorList>
            <person name="Choi A."/>
        </authorList>
    </citation>
    <scope>NUCLEOTIDE SEQUENCE [LARGE SCALE GENOMIC DNA]</scope>
    <source>
        <strain evidence="19 22">SJOD-M-33</strain>
        <strain evidence="20 21">SJOD-M-5</strain>
    </source>
</reference>
<evidence type="ECO:0000256" key="3">
    <source>
        <dbReference type="ARBA" id="ARBA00018047"/>
    </source>
</evidence>
<feature type="transmembrane region" description="Helical" evidence="17">
    <location>
        <begin position="297"/>
        <end position="322"/>
    </location>
</feature>
<keyword evidence="8" id="KW-0769">Symport</keyword>
<dbReference type="Proteomes" id="UP000472839">
    <property type="component" value="Unassembled WGS sequence"/>
</dbReference>
<keyword evidence="12 17" id="KW-0472">Membrane</keyword>
<dbReference type="Pfam" id="PF00474">
    <property type="entry name" value="SSF"/>
    <property type="match status" value="1"/>
</dbReference>
<dbReference type="InterPro" id="IPR038377">
    <property type="entry name" value="Na/Glc_symporter_sf"/>
</dbReference>
<feature type="transmembrane region" description="Helical" evidence="17">
    <location>
        <begin position="356"/>
        <end position="383"/>
    </location>
</feature>
<dbReference type="PANTHER" id="PTHR48086:SF6">
    <property type="entry name" value="CATION_ACETATE SYMPORTER ACTP"/>
    <property type="match status" value="1"/>
</dbReference>
<evidence type="ECO:0000256" key="17">
    <source>
        <dbReference type="SAM" id="Phobius"/>
    </source>
</evidence>
<protein>
    <recommendedName>
        <fullName evidence="3">Cation/acetate symporter ActP</fullName>
    </recommendedName>
    <alternativeName>
        <fullName evidence="15">Acetate permease</fullName>
    </alternativeName>
    <alternativeName>
        <fullName evidence="14">Acetate transporter ActP</fullName>
    </alternativeName>
</protein>
<feature type="transmembrane region" description="Helical" evidence="17">
    <location>
        <begin position="496"/>
        <end position="514"/>
    </location>
</feature>
<comment type="subcellular location">
    <subcellularLocation>
        <location evidence="1">Cell inner membrane</location>
        <topology evidence="1">Multi-pass membrane protein</topology>
    </subcellularLocation>
</comment>
<feature type="transmembrane region" description="Helical" evidence="17">
    <location>
        <begin position="180"/>
        <end position="201"/>
    </location>
</feature>
<keyword evidence="13" id="KW-0739">Sodium transport</keyword>
<comment type="similarity">
    <text evidence="2 16">Belongs to the sodium:solute symporter (SSF) (TC 2.A.21) family.</text>
</comment>
<feature type="chain" id="PRO_5026991252" description="Cation/acetate symporter ActP" evidence="18">
    <location>
        <begin position="18"/>
        <end position="549"/>
    </location>
</feature>
<comment type="caution">
    <text evidence="19">The sequence shown here is derived from an EMBL/GenBank/DDBJ whole genome shotgun (WGS) entry which is preliminary data.</text>
</comment>
<organism evidence="19 22">
    <name type="scientific">Poseidonibacter ostreae</name>
    <dbReference type="NCBI Taxonomy" id="2654171"/>
    <lineage>
        <taxon>Bacteria</taxon>
        <taxon>Pseudomonadati</taxon>
        <taxon>Campylobacterota</taxon>
        <taxon>Epsilonproteobacteria</taxon>
        <taxon>Campylobacterales</taxon>
        <taxon>Arcobacteraceae</taxon>
        <taxon>Poseidonibacter</taxon>
    </lineage>
</organism>
<evidence type="ECO:0000256" key="16">
    <source>
        <dbReference type="RuleBase" id="RU362091"/>
    </source>
</evidence>
<evidence type="ECO:0000256" key="4">
    <source>
        <dbReference type="ARBA" id="ARBA00022448"/>
    </source>
</evidence>
<keyword evidence="9 17" id="KW-1133">Transmembrane helix</keyword>
<evidence type="ECO:0000256" key="10">
    <source>
        <dbReference type="ARBA" id="ARBA00023053"/>
    </source>
</evidence>
<keyword evidence="6" id="KW-0997">Cell inner membrane</keyword>
<feature type="transmembrane region" description="Helical" evidence="17">
    <location>
        <begin position="74"/>
        <end position="97"/>
    </location>
</feature>
<evidence type="ECO:0000256" key="11">
    <source>
        <dbReference type="ARBA" id="ARBA00023065"/>
    </source>
</evidence>
<gene>
    <name evidence="20" type="ORF">GBG18_11855</name>
    <name evidence="19" type="ORF">GBG19_12460</name>
</gene>
<dbReference type="CDD" id="cd11480">
    <property type="entry name" value="SLC5sbd_u4"/>
    <property type="match status" value="1"/>
</dbReference>
<feature type="transmembrane region" description="Helical" evidence="17">
    <location>
        <begin position="148"/>
        <end position="168"/>
    </location>
</feature>
<dbReference type="EMBL" id="WFKK01000043">
    <property type="protein sequence ID" value="KAB7886335.1"/>
    <property type="molecule type" value="Genomic_DNA"/>
</dbReference>
<dbReference type="PROSITE" id="PS00456">
    <property type="entry name" value="NA_SOLUT_SYMP_1"/>
    <property type="match status" value="1"/>
</dbReference>
<feature type="transmembrane region" description="Helical" evidence="17">
    <location>
        <begin position="33"/>
        <end position="53"/>
    </location>
</feature>
<keyword evidence="4" id="KW-0813">Transport</keyword>
<evidence type="ECO:0000256" key="5">
    <source>
        <dbReference type="ARBA" id="ARBA00022475"/>
    </source>
</evidence>
<evidence type="ECO:0000256" key="8">
    <source>
        <dbReference type="ARBA" id="ARBA00022847"/>
    </source>
</evidence>
<evidence type="ECO:0000256" key="7">
    <source>
        <dbReference type="ARBA" id="ARBA00022692"/>
    </source>
</evidence>
<evidence type="ECO:0000256" key="18">
    <source>
        <dbReference type="SAM" id="SignalP"/>
    </source>
</evidence>
<dbReference type="GO" id="GO:0006847">
    <property type="term" value="P:plasma membrane acetate transport"/>
    <property type="evidence" value="ECO:0007669"/>
    <property type="project" value="TreeGrafter"/>
</dbReference>
<evidence type="ECO:0000256" key="9">
    <source>
        <dbReference type="ARBA" id="ARBA00022989"/>
    </source>
</evidence>
<feature type="transmembrane region" description="Helical" evidence="17">
    <location>
        <begin position="208"/>
        <end position="229"/>
    </location>
</feature>
<evidence type="ECO:0000256" key="13">
    <source>
        <dbReference type="ARBA" id="ARBA00023201"/>
    </source>
</evidence>
<feature type="transmembrane region" description="Helical" evidence="17">
    <location>
        <begin position="428"/>
        <end position="449"/>
    </location>
</feature>
<dbReference type="EMBL" id="WFKJ01000041">
    <property type="protein sequence ID" value="KAB7889047.1"/>
    <property type="molecule type" value="Genomic_DNA"/>
</dbReference>